<organism evidence="1 2">
    <name type="scientific">Popillia japonica</name>
    <name type="common">Japanese beetle</name>
    <dbReference type="NCBI Taxonomy" id="7064"/>
    <lineage>
        <taxon>Eukaryota</taxon>
        <taxon>Metazoa</taxon>
        <taxon>Ecdysozoa</taxon>
        <taxon>Arthropoda</taxon>
        <taxon>Hexapoda</taxon>
        <taxon>Insecta</taxon>
        <taxon>Pterygota</taxon>
        <taxon>Neoptera</taxon>
        <taxon>Endopterygota</taxon>
        <taxon>Coleoptera</taxon>
        <taxon>Polyphaga</taxon>
        <taxon>Scarabaeiformia</taxon>
        <taxon>Scarabaeidae</taxon>
        <taxon>Rutelinae</taxon>
        <taxon>Popillia</taxon>
    </lineage>
</organism>
<accession>A0AAW1JYA0</accession>
<name>A0AAW1JYA0_POPJA</name>
<evidence type="ECO:0000313" key="1">
    <source>
        <dbReference type="EMBL" id="KAK9709503.1"/>
    </source>
</evidence>
<comment type="caution">
    <text evidence="1">The sequence shown here is derived from an EMBL/GenBank/DDBJ whole genome shotgun (WGS) entry which is preliminary data.</text>
</comment>
<dbReference type="EMBL" id="JASPKY010000308">
    <property type="protein sequence ID" value="KAK9709503.1"/>
    <property type="molecule type" value="Genomic_DNA"/>
</dbReference>
<protein>
    <submittedName>
        <fullName evidence="1">Uncharacterized protein</fullName>
    </submittedName>
</protein>
<dbReference type="AlphaFoldDB" id="A0AAW1JYA0"/>
<evidence type="ECO:0000313" key="2">
    <source>
        <dbReference type="Proteomes" id="UP001458880"/>
    </source>
</evidence>
<keyword evidence="2" id="KW-1185">Reference proteome</keyword>
<reference evidence="1 2" key="1">
    <citation type="journal article" date="2024" name="BMC Genomics">
        <title>De novo assembly and annotation of Popillia japonica's genome with initial clues to its potential as an invasive pest.</title>
        <authorList>
            <person name="Cucini C."/>
            <person name="Boschi S."/>
            <person name="Funari R."/>
            <person name="Cardaioli E."/>
            <person name="Iannotti N."/>
            <person name="Marturano G."/>
            <person name="Paoli F."/>
            <person name="Bruttini M."/>
            <person name="Carapelli A."/>
            <person name="Frati F."/>
            <person name="Nardi F."/>
        </authorList>
    </citation>
    <scope>NUCLEOTIDE SEQUENCE [LARGE SCALE GENOMIC DNA]</scope>
    <source>
        <strain evidence="1">DMR45628</strain>
    </source>
</reference>
<proteinExistence type="predicted"/>
<dbReference type="Proteomes" id="UP001458880">
    <property type="component" value="Unassembled WGS sequence"/>
</dbReference>
<sequence length="85" mass="9663">MRSLAAYPLEARKCWCQEVTGAYCKSGQAIRSVKLLFISASMVKTYFRSGHSFKPTNIYEPYSIGFLEVFQDNEAEIPFNTIALK</sequence>
<gene>
    <name evidence="1" type="ORF">QE152_g26579</name>
</gene>